<organism evidence="2 3">
    <name type="scientific">Armillaria borealis</name>
    <dbReference type="NCBI Taxonomy" id="47425"/>
    <lineage>
        <taxon>Eukaryota</taxon>
        <taxon>Fungi</taxon>
        <taxon>Dikarya</taxon>
        <taxon>Basidiomycota</taxon>
        <taxon>Agaricomycotina</taxon>
        <taxon>Agaricomycetes</taxon>
        <taxon>Agaricomycetidae</taxon>
        <taxon>Agaricales</taxon>
        <taxon>Marasmiineae</taxon>
        <taxon>Physalacriaceae</taxon>
        <taxon>Armillaria</taxon>
    </lineage>
</organism>
<accession>A0AA39JCS0</accession>
<proteinExistence type="predicted"/>
<name>A0AA39JCS0_9AGAR</name>
<dbReference type="EMBL" id="JAUEPT010000037">
    <property type="protein sequence ID" value="KAK0439647.1"/>
    <property type="molecule type" value="Genomic_DNA"/>
</dbReference>
<keyword evidence="3" id="KW-1185">Reference proteome</keyword>
<comment type="caution">
    <text evidence="2">The sequence shown here is derived from an EMBL/GenBank/DDBJ whole genome shotgun (WGS) entry which is preliminary data.</text>
</comment>
<evidence type="ECO:0000313" key="2">
    <source>
        <dbReference type="EMBL" id="KAK0439647.1"/>
    </source>
</evidence>
<sequence length="309" mass="35246">MTCMGLWGNALNWEQLAWYHNVAKVPIYFSHELTTEEMAEMIEHETYTCSELHIFDAHFLNLPYDSFAIEKAIGIISDGQPSGACTSANQTFESCTAYSSSRSQGHTEMREPCSGVALAQALDRLRDGYHNYEWEEDLFPGWHADVSSHFGRTVDRHRVSLVEAPQVAAVHLPLERWGHVFQVHDESILSNAQGTWCFVHAEKDDERFTHQKFITWYDRTLLTVIHFTLPGTLAFPSGYVLSNYHIKTYSALPPPWRVYTSADGAGQTLHQSLPLQWMYRRFEDSHSAGHTPPASDMTLLPFMDNPLNH</sequence>
<dbReference type="Proteomes" id="UP001175226">
    <property type="component" value="Unassembled WGS sequence"/>
</dbReference>
<feature type="region of interest" description="Disordered" evidence="1">
    <location>
        <begin position="288"/>
        <end position="309"/>
    </location>
</feature>
<gene>
    <name evidence="2" type="ORF">EV421DRAFT_1905938</name>
</gene>
<evidence type="ECO:0000256" key="1">
    <source>
        <dbReference type="SAM" id="MobiDB-lite"/>
    </source>
</evidence>
<evidence type="ECO:0000313" key="3">
    <source>
        <dbReference type="Proteomes" id="UP001175226"/>
    </source>
</evidence>
<reference evidence="2" key="1">
    <citation type="submission" date="2023-06" db="EMBL/GenBank/DDBJ databases">
        <authorList>
            <consortium name="Lawrence Berkeley National Laboratory"/>
            <person name="Ahrendt S."/>
            <person name="Sahu N."/>
            <person name="Indic B."/>
            <person name="Wong-Bajracharya J."/>
            <person name="Merenyi Z."/>
            <person name="Ke H.-M."/>
            <person name="Monk M."/>
            <person name="Kocsube S."/>
            <person name="Drula E."/>
            <person name="Lipzen A."/>
            <person name="Balint B."/>
            <person name="Henrissat B."/>
            <person name="Andreopoulos B."/>
            <person name="Martin F.M."/>
            <person name="Harder C.B."/>
            <person name="Rigling D."/>
            <person name="Ford K.L."/>
            <person name="Foster G.D."/>
            <person name="Pangilinan J."/>
            <person name="Papanicolaou A."/>
            <person name="Barry K."/>
            <person name="LaButti K."/>
            <person name="Viragh M."/>
            <person name="Koriabine M."/>
            <person name="Yan M."/>
            <person name="Riley R."/>
            <person name="Champramary S."/>
            <person name="Plett K.L."/>
            <person name="Tsai I.J."/>
            <person name="Slot J."/>
            <person name="Sipos G."/>
            <person name="Plett J."/>
            <person name="Nagy L.G."/>
            <person name="Grigoriev I.V."/>
        </authorList>
    </citation>
    <scope>NUCLEOTIDE SEQUENCE</scope>
    <source>
        <strain evidence="2">FPL87.14</strain>
    </source>
</reference>
<protein>
    <submittedName>
        <fullName evidence="2">Uncharacterized protein</fullName>
    </submittedName>
</protein>
<dbReference type="AlphaFoldDB" id="A0AA39JCS0"/>